<dbReference type="EMBL" id="CP003630">
    <property type="protein sequence ID" value="AFZ19898.1"/>
    <property type="molecule type" value="Genomic_DNA"/>
</dbReference>
<dbReference type="OrthoDB" id="481965at2"/>
<feature type="region of interest" description="Disordered" evidence="1">
    <location>
        <begin position="119"/>
        <end position="220"/>
    </location>
</feature>
<dbReference type="Proteomes" id="UP000010471">
    <property type="component" value="Chromosome"/>
</dbReference>
<organism evidence="2 3">
    <name type="scientific">Allocoleopsis franciscana PCC 7113</name>
    <dbReference type="NCBI Taxonomy" id="1173027"/>
    <lineage>
        <taxon>Bacteria</taxon>
        <taxon>Bacillati</taxon>
        <taxon>Cyanobacteriota</taxon>
        <taxon>Cyanophyceae</taxon>
        <taxon>Coleofasciculales</taxon>
        <taxon>Coleofasciculaceae</taxon>
        <taxon>Allocoleopsis</taxon>
        <taxon>Allocoleopsis franciscana</taxon>
    </lineage>
</organism>
<feature type="compositionally biased region" description="Low complexity" evidence="1">
    <location>
        <begin position="122"/>
        <end position="136"/>
    </location>
</feature>
<dbReference type="eggNOG" id="COG0663">
    <property type="taxonomic scope" value="Bacteria"/>
</dbReference>
<protein>
    <recommendedName>
        <fullName evidence="4">Transferase</fullName>
    </recommendedName>
</protein>
<gene>
    <name evidence="2" type="ORF">Mic7113_4197</name>
</gene>
<feature type="compositionally biased region" description="Polar residues" evidence="1">
    <location>
        <begin position="192"/>
        <end position="211"/>
    </location>
</feature>
<dbReference type="KEGG" id="mic:Mic7113_4197"/>
<evidence type="ECO:0000313" key="2">
    <source>
        <dbReference type="EMBL" id="AFZ19898.1"/>
    </source>
</evidence>
<reference evidence="2 3" key="1">
    <citation type="submission" date="2012-06" db="EMBL/GenBank/DDBJ databases">
        <title>Finished chromosome of genome of Microcoleus sp. PCC 7113.</title>
        <authorList>
            <consortium name="US DOE Joint Genome Institute"/>
            <person name="Gugger M."/>
            <person name="Coursin T."/>
            <person name="Rippka R."/>
            <person name="Tandeau De Marsac N."/>
            <person name="Huntemann M."/>
            <person name="Wei C.-L."/>
            <person name="Han J."/>
            <person name="Detter J.C."/>
            <person name="Han C."/>
            <person name="Tapia R."/>
            <person name="Chen A."/>
            <person name="Kyrpides N."/>
            <person name="Mavromatis K."/>
            <person name="Markowitz V."/>
            <person name="Szeto E."/>
            <person name="Ivanova N."/>
            <person name="Pagani I."/>
            <person name="Pati A."/>
            <person name="Goodwin L."/>
            <person name="Nordberg H.P."/>
            <person name="Cantor M.N."/>
            <person name="Hua S.X."/>
            <person name="Woyke T."/>
            <person name="Kerfeld C.A."/>
        </authorList>
    </citation>
    <scope>NUCLEOTIDE SEQUENCE [LARGE SCALE GENOMIC DNA]</scope>
    <source>
        <strain evidence="2 3">PCC 7113</strain>
    </source>
</reference>
<dbReference type="GO" id="GO:0031470">
    <property type="term" value="C:carboxysome"/>
    <property type="evidence" value="ECO:0007669"/>
    <property type="project" value="UniProtKB-ARBA"/>
</dbReference>
<dbReference type="SUPFAM" id="SSF51161">
    <property type="entry name" value="Trimeric LpxA-like enzymes"/>
    <property type="match status" value="1"/>
</dbReference>
<accession>K9WI70</accession>
<evidence type="ECO:0000256" key="1">
    <source>
        <dbReference type="SAM" id="MobiDB-lite"/>
    </source>
</evidence>
<dbReference type="Gene3D" id="2.160.10.10">
    <property type="entry name" value="Hexapeptide repeat proteins"/>
    <property type="match status" value="1"/>
</dbReference>
<evidence type="ECO:0008006" key="4">
    <source>
        <dbReference type="Google" id="ProtNLM"/>
    </source>
</evidence>
<dbReference type="PATRIC" id="fig|1173027.3.peg.4637"/>
<feature type="compositionally biased region" description="Polar residues" evidence="1">
    <location>
        <begin position="137"/>
        <end position="183"/>
    </location>
</feature>
<keyword evidence="3" id="KW-1185">Reference proteome</keyword>
<evidence type="ECO:0000313" key="3">
    <source>
        <dbReference type="Proteomes" id="UP000010471"/>
    </source>
</evidence>
<dbReference type="GO" id="GO:0043886">
    <property type="term" value="F:structural constituent of carboxysome shell"/>
    <property type="evidence" value="ECO:0007669"/>
    <property type="project" value="UniProtKB-ARBA"/>
</dbReference>
<proteinExistence type="predicted"/>
<dbReference type="RefSeq" id="WP_015184034.1">
    <property type="nucleotide sequence ID" value="NC_019738.1"/>
</dbReference>
<sequence>MHLPALPWSSNSHVYAEGDVSIDASAAIAPGVILRADPDSKIVIASGVCIGMGSVLHAHGGTLEVEAGANLGAGVLIIGKGKIGAHACIGAITTVWNSSIEPWQVVPAASVVGDKGRQISEVSPVSPHTHSTTTVSLPDSSTSPMSGVNESDTHPSTFVNPRIDSSPTGSESLNGQAPSNRTVTSDDERQGYQPQEDTPTEPTAAQPTSEAGQPVYGQGSLDRILKTLFPSNSSLNRPPEDG</sequence>
<name>K9WI70_9CYAN</name>
<dbReference type="HOGENOM" id="CLU_069354_0_0_3"/>
<dbReference type="InterPro" id="IPR011004">
    <property type="entry name" value="Trimer_LpxA-like_sf"/>
</dbReference>
<dbReference type="AlphaFoldDB" id="K9WI70"/>
<dbReference type="STRING" id="1173027.Mic7113_4197"/>